<dbReference type="EMBL" id="BAAANS010000002">
    <property type="protein sequence ID" value="GAA2084871.1"/>
    <property type="molecule type" value="Genomic_DNA"/>
</dbReference>
<reference evidence="1 2" key="1">
    <citation type="journal article" date="2019" name="Int. J. Syst. Evol. Microbiol.">
        <title>The Global Catalogue of Microorganisms (GCM) 10K type strain sequencing project: providing services to taxonomists for standard genome sequencing and annotation.</title>
        <authorList>
            <consortium name="The Broad Institute Genomics Platform"/>
            <consortium name="The Broad Institute Genome Sequencing Center for Infectious Disease"/>
            <person name="Wu L."/>
            <person name="Ma J."/>
        </authorList>
    </citation>
    <scope>NUCLEOTIDE SEQUENCE [LARGE SCALE GENOMIC DNA]</scope>
    <source>
        <strain evidence="1 2">JCM 14559</strain>
    </source>
</reference>
<sequence length="216" mass="22923">MDTTAFTKTLPGGRAVSVIPFITAFGAVTYTVTDSTGGTVVHGWLEEAAERGVPADRVPPGCTHLIAGTVPVWLTPSEVEAVTALGNTALAAFGESEQGRILAKWRQDQQDLAAKESAKTAVLRTPEGKALAAERARLVAAAAGILDADAAQRQRADEDDDGTAPGQYYRVQMPANEAAHRVAIAVLDRFDAQHPQIKAALDADRTAATRRFLEYD</sequence>
<organism evidence="1 2">
    <name type="scientific">Kitasatospora saccharophila</name>
    <dbReference type="NCBI Taxonomy" id="407973"/>
    <lineage>
        <taxon>Bacteria</taxon>
        <taxon>Bacillati</taxon>
        <taxon>Actinomycetota</taxon>
        <taxon>Actinomycetes</taxon>
        <taxon>Kitasatosporales</taxon>
        <taxon>Streptomycetaceae</taxon>
        <taxon>Kitasatospora</taxon>
    </lineage>
</organism>
<evidence type="ECO:0000313" key="2">
    <source>
        <dbReference type="Proteomes" id="UP001500897"/>
    </source>
</evidence>
<keyword evidence="2" id="KW-1185">Reference proteome</keyword>
<dbReference type="RefSeq" id="WP_344549939.1">
    <property type="nucleotide sequence ID" value="NZ_BAAANS010000002.1"/>
</dbReference>
<accession>A0ABN2W6C4</accession>
<comment type="caution">
    <text evidence="1">The sequence shown here is derived from an EMBL/GenBank/DDBJ whole genome shotgun (WGS) entry which is preliminary data.</text>
</comment>
<evidence type="ECO:0000313" key="1">
    <source>
        <dbReference type="EMBL" id="GAA2084871.1"/>
    </source>
</evidence>
<dbReference type="Proteomes" id="UP001500897">
    <property type="component" value="Unassembled WGS sequence"/>
</dbReference>
<protein>
    <submittedName>
        <fullName evidence="1">Uncharacterized protein</fullName>
    </submittedName>
</protein>
<proteinExistence type="predicted"/>
<gene>
    <name evidence="1" type="ORF">GCM10009759_04240</name>
</gene>
<name>A0ABN2W6C4_9ACTN</name>